<dbReference type="Proteomes" id="UP001055153">
    <property type="component" value="Unassembled WGS sequence"/>
</dbReference>
<sequence>MQAHRSLYARPETLDLIREIAFRDRVSAQSLYREGLLLMLRQRGYFLNKGIDDV</sequence>
<evidence type="ECO:0000313" key="1">
    <source>
        <dbReference type="EMBL" id="GJD99255.1"/>
    </source>
</evidence>
<name>A0ABQ4SC62_9HYPH</name>
<evidence type="ECO:0000313" key="2">
    <source>
        <dbReference type="Proteomes" id="UP001055153"/>
    </source>
</evidence>
<reference evidence="1" key="2">
    <citation type="submission" date="2021-08" db="EMBL/GenBank/DDBJ databases">
        <authorList>
            <person name="Tani A."/>
            <person name="Ola A."/>
            <person name="Ogura Y."/>
            <person name="Katsura K."/>
            <person name="Hayashi T."/>
        </authorList>
    </citation>
    <scope>NUCLEOTIDE SEQUENCE</scope>
    <source>
        <strain evidence="1">DSM 17168</strain>
    </source>
</reference>
<accession>A0ABQ4SC62</accession>
<reference evidence="1" key="1">
    <citation type="journal article" date="2021" name="Front. Microbiol.">
        <title>Comprehensive Comparative Genomics and Phenotyping of Methylobacterium Species.</title>
        <authorList>
            <person name="Alessa O."/>
            <person name="Ogura Y."/>
            <person name="Fujitani Y."/>
            <person name="Takami H."/>
            <person name="Hayashi T."/>
            <person name="Sahin N."/>
            <person name="Tani A."/>
        </authorList>
    </citation>
    <scope>NUCLEOTIDE SEQUENCE</scope>
    <source>
        <strain evidence="1">DSM 17168</strain>
    </source>
</reference>
<protein>
    <submittedName>
        <fullName evidence="1">Uncharacterized protein</fullName>
    </submittedName>
</protein>
<organism evidence="1 2">
    <name type="scientific">Methylobacterium isbiliense</name>
    <dbReference type="NCBI Taxonomy" id="315478"/>
    <lineage>
        <taxon>Bacteria</taxon>
        <taxon>Pseudomonadati</taxon>
        <taxon>Pseudomonadota</taxon>
        <taxon>Alphaproteobacteria</taxon>
        <taxon>Hyphomicrobiales</taxon>
        <taxon>Methylobacteriaceae</taxon>
        <taxon>Methylobacterium</taxon>
    </lineage>
</organism>
<proteinExistence type="predicted"/>
<keyword evidence="2" id="KW-1185">Reference proteome</keyword>
<gene>
    <name evidence="1" type="ORF">GMJLKIPL_1171</name>
</gene>
<dbReference type="EMBL" id="BPQQ01000012">
    <property type="protein sequence ID" value="GJD99255.1"/>
    <property type="molecule type" value="Genomic_DNA"/>
</dbReference>
<comment type="caution">
    <text evidence="1">The sequence shown here is derived from an EMBL/GenBank/DDBJ whole genome shotgun (WGS) entry which is preliminary data.</text>
</comment>
<dbReference type="RefSeq" id="WP_238234144.1">
    <property type="nucleotide sequence ID" value="NZ_BPQQ01000012.1"/>
</dbReference>